<name>A0ABP0E8I4_9ASCO</name>
<dbReference type="PANTHER" id="PTHR47932:SF44">
    <property type="entry name" value="MIOREX COMPLEX COMPONENT 1"/>
    <property type="match status" value="1"/>
</dbReference>
<dbReference type="Gene3D" id="1.25.40.10">
    <property type="entry name" value="Tetratricopeptide repeat domain"/>
    <property type="match status" value="1"/>
</dbReference>
<dbReference type="Proteomes" id="UP001497600">
    <property type="component" value="Chromosome C"/>
</dbReference>
<keyword evidence="1" id="KW-0677">Repeat</keyword>
<keyword evidence="3" id="KW-1185">Reference proteome</keyword>
<organism evidence="2 3">
    <name type="scientific">[Candida] anglica</name>
    <dbReference type="NCBI Taxonomy" id="148631"/>
    <lineage>
        <taxon>Eukaryota</taxon>
        <taxon>Fungi</taxon>
        <taxon>Dikarya</taxon>
        <taxon>Ascomycota</taxon>
        <taxon>Saccharomycotina</taxon>
        <taxon>Pichiomycetes</taxon>
        <taxon>Debaryomycetaceae</taxon>
        <taxon>Kurtzmaniella</taxon>
    </lineage>
</organism>
<proteinExistence type="predicted"/>
<dbReference type="PANTHER" id="PTHR47932">
    <property type="entry name" value="ATPASE EXPRESSION PROTEIN 3"/>
    <property type="match status" value="1"/>
</dbReference>
<evidence type="ECO:0000313" key="2">
    <source>
        <dbReference type="EMBL" id="CAK7898944.1"/>
    </source>
</evidence>
<dbReference type="EMBL" id="OZ004255">
    <property type="protein sequence ID" value="CAK7898944.1"/>
    <property type="molecule type" value="Genomic_DNA"/>
</dbReference>
<sequence>MKGALHVLRNSRPVPVVRNTRSLTVRSERYRSTWFNPLSKFQKKFEPTSTTTDVIIEEPTSIQTGNEKDSPILRQRLLINDLKHYLKTDIPGTLQQKILSEKLLQICKSEIDFTDMQTIPMINKVFLKLYKLNGKKVHGVLELDDILNLFEKSTLTVGSGNRTNGRYVPEYLAIISKHLLLQQEVVPSKYYVYVVALGSSVANTGLCHSLQLLFNNKELKLSPEFTTNLIKYQQYYNKLDLQTFEDIISTVKKYKRYEIIDEGLVNDLVKYVESLYDTVPIVHEYKNLDKNINRVRSVLEEMIDLSIKANINIEGKLNLAKICHEIESVSSIQMEQNERIDSQTILKWINDQTDDQNLIFEQVRRTIFKQDLGNESLAEMLLISTNKLLPLGNILIEYIQADDVKFSPELRFQASLLGLESKGSESEIYDQVEFKVKEILDNSEVEIDPSLLYTKTIQAIVLTGKVAPRGYFTQKLMELFRSYSVDQPLYSFKYRLDRAILDGNYISAVNIFDDSLESFTQWLSDSDPMIRRSLNSLIVLLCYKMDNIEDIFPIFTKIKQQMVNCQCDISAINAMSYKMLQTQFVGDTIEFLKRELPDIKKDDTIKLPIDGVVGQQYLELFKTLHTFVLTYTGEETYETNWVLYGEIHKYFHVPSEYYLPAMKFFCQHDRLNAALIIFRQMIRLSELHGKHNHLPPSRDIYVYLLQEFGNKLYEEGVEEVHERLKMDLNLPKQDILLQNTILNAYSNLQDISRAKDVFLAMSTTPKQVGGINEDTIQIMIKTYTYSDIVYVRKFWNNLSQYGIIPNYGIYKQYLIAHVYHGLPEDAILLTEEMKDYDLEVSSDLLLGMYNYSLEEKDQQKISEWAEKKYPEQWTEVKNSGYLKAAGKYQPETSLLVEGK</sequence>
<protein>
    <recommendedName>
        <fullName evidence="4">Mitochondrial group I intron splicing factor CCM1</fullName>
    </recommendedName>
</protein>
<dbReference type="InterPro" id="IPR011990">
    <property type="entry name" value="TPR-like_helical_dom_sf"/>
</dbReference>
<evidence type="ECO:0008006" key="4">
    <source>
        <dbReference type="Google" id="ProtNLM"/>
    </source>
</evidence>
<evidence type="ECO:0000256" key="1">
    <source>
        <dbReference type="ARBA" id="ARBA00022737"/>
    </source>
</evidence>
<evidence type="ECO:0000313" key="3">
    <source>
        <dbReference type="Proteomes" id="UP001497600"/>
    </source>
</evidence>
<gene>
    <name evidence="2" type="ORF">CAAN4_C00408</name>
</gene>
<reference evidence="2 3" key="1">
    <citation type="submission" date="2024-01" db="EMBL/GenBank/DDBJ databases">
        <authorList>
            <consortium name="Genoscope - CEA"/>
            <person name="William W."/>
        </authorList>
    </citation>
    <scope>NUCLEOTIDE SEQUENCE [LARGE SCALE GENOMIC DNA]</scope>
    <source>
        <strain evidence="2 3">29B2s-10</strain>
    </source>
</reference>
<accession>A0ABP0E8I4</accession>